<dbReference type="PANTHER" id="PTHR44329">
    <property type="entry name" value="SERINE/THREONINE-PROTEIN KINASE TNNI3K-RELATED"/>
    <property type="match status" value="1"/>
</dbReference>
<comment type="caution">
    <text evidence="2">The sequence shown here is derived from an EMBL/GenBank/DDBJ whole genome shotgun (WGS) entry which is preliminary data.</text>
</comment>
<dbReference type="EMBL" id="BQKI01000075">
    <property type="protein sequence ID" value="GJN21544.1"/>
    <property type="molecule type" value="Genomic_DNA"/>
</dbReference>
<name>A0AAV5EG73_ELECO</name>
<dbReference type="GO" id="GO:0004674">
    <property type="term" value="F:protein serine/threonine kinase activity"/>
    <property type="evidence" value="ECO:0007669"/>
    <property type="project" value="TreeGrafter"/>
</dbReference>
<evidence type="ECO:0000313" key="2">
    <source>
        <dbReference type="EMBL" id="GJN21544.1"/>
    </source>
</evidence>
<dbReference type="SUPFAM" id="SSF56112">
    <property type="entry name" value="Protein kinase-like (PK-like)"/>
    <property type="match status" value="1"/>
</dbReference>
<dbReference type="PROSITE" id="PS50011">
    <property type="entry name" value="PROTEIN_KINASE_DOM"/>
    <property type="match status" value="1"/>
</dbReference>
<dbReference type="PANTHER" id="PTHR44329:SF7">
    <property type="entry name" value="OS02G0608500 PROTEIN"/>
    <property type="match status" value="1"/>
</dbReference>
<dbReference type="GO" id="GO:0005524">
    <property type="term" value="F:ATP binding"/>
    <property type="evidence" value="ECO:0007669"/>
    <property type="project" value="InterPro"/>
</dbReference>
<dbReference type="AlphaFoldDB" id="A0AAV5EG73"/>
<reference evidence="2" key="2">
    <citation type="submission" date="2021-12" db="EMBL/GenBank/DDBJ databases">
        <title>Resequencing data analysis of finger millet.</title>
        <authorList>
            <person name="Hatakeyama M."/>
            <person name="Aluri S."/>
            <person name="Balachadran M.T."/>
            <person name="Sivarajan S.R."/>
            <person name="Poveda L."/>
            <person name="Shimizu-Inatsugi R."/>
            <person name="Schlapbach R."/>
            <person name="Sreeman S.M."/>
            <person name="Shimizu K.K."/>
        </authorList>
    </citation>
    <scope>NUCLEOTIDE SEQUENCE</scope>
</reference>
<gene>
    <name evidence="2" type="primary">gb09029</name>
    <name evidence="2" type="ORF">PR202_gb09029</name>
</gene>
<dbReference type="InterPro" id="IPR001245">
    <property type="entry name" value="Ser-Thr/Tyr_kinase_cat_dom"/>
</dbReference>
<sequence length="146" mass="16603">MMIVSEYHQKGDLTSYMNEKGRLKPHKAIRFALDIAKVLVSILFIHLEILHSFSVYLTKWAGGLTYLHECKPDPIIHGNLSPNSSLSKSVSLLSLLFFGCVYIAPEMYRNEPFDRSVDVFAFGLILYEVCKFFQSTSVDTCEELTS</sequence>
<organism evidence="2 3">
    <name type="scientific">Eleusine coracana subsp. coracana</name>
    <dbReference type="NCBI Taxonomy" id="191504"/>
    <lineage>
        <taxon>Eukaryota</taxon>
        <taxon>Viridiplantae</taxon>
        <taxon>Streptophyta</taxon>
        <taxon>Embryophyta</taxon>
        <taxon>Tracheophyta</taxon>
        <taxon>Spermatophyta</taxon>
        <taxon>Magnoliopsida</taxon>
        <taxon>Liliopsida</taxon>
        <taxon>Poales</taxon>
        <taxon>Poaceae</taxon>
        <taxon>PACMAD clade</taxon>
        <taxon>Chloridoideae</taxon>
        <taxon>Cynodonteae</taxon>
        <taxon>Eleusininae</taxon>
        <taxon>Eleusine</taxon>
    </lineage>
</organism>
<feature type="domain" description="Protein kinase" evidence="1">
    <location>
        <begin position="1"/>
        <end position="146"/>
    </location>
</feature>
<dbReference type="Pfam" id="PF07714">
    <property type="entry name" value="PK_Tyr_Ser-Thr"/>
    <property type="match status" value="1"/>
</dbReference>
<dbReference type="Proteomes" id="UP001054889">
    <property type="component" value="Unassembled WGS sequence"/>
</dbReference>
<evidence type="ECO:0000313" key="3">
    <source>
        <dbReference type="Proteomes" id="UP001054889"/>
    </source>
</evidence>
<dbReference type="Gene3D" id="1.10.510.10">
    <property type="entry name" value="Transferase(Phosphotransferase) domain 1"/>
    <property type="match status" value="1"/>
</dbReference>
<reference evidence="2" key="1">
    <citation type="journal article" date="2018" name="DNA Res.">
        <title>Multiple hybrid de novo genome assembly of finger millet, an orphan allotetraploid crop.</title>
        <authorList>
            <person name="Hatakeyama M."/>
            <person name="Aluri S."/>
            <person name="Balachadran M.T."/>
            <person name="Sivarajan S.R."/>
            <person name="Patrignani A."/>
            <person name="Gruter S."/>
            <person name="Poveda L."/>
            <person name="Shimizu-Inatsugi R."/>
            <person name="Baeten J."/>
            <person name="Francoijs K.J."/>
            <person name="Nataraja K.N."/>
            <person name="Reddy Y.A.N."/>
            <person name="Phadnis S."/>
            <person name="Ravikumar R.L."/>
            <person name="Schlapbach R."/>
            <person name="Sreeman S.M."/>
            <person name="Shimizu K.K."/>
        </authorList>
    </citation>
    <scope>NUCLEOTIDE SEQUENCE</scope>
</reference>
<keyword evidence="3" id="KW-1185">Reference proteome</keyword>
<proteinExistence type="predicted"/>
<evidence type="ECO:0000259" key="1">
    <source>
        <dbReference type="PROSITE" id="PS50011"/>
    </source>
</evidence>
<accession>A0AAV5EG73</accession>
<dbReference type="InterPro" id="IPR011009">
    <property type="entry name" value="Kinase-like_dom_sf"/>
</dbReference>
<protein>
    <recommendedName>
        <fullName evidence="1">Protein kinase domain-containing protein</fullName>
    </recommendedName>
</protein>
<dbReference type="InterPro" id="IPR000719">
    <property type="entry name" value="Prot_kinase_dom"/>
</dbReference>
<dbReference type="InterPro" id="IPR051681">
    <property type="entry name" value="Ser/Thr_Kinases-Pseudokinases"/>
</dbReference>